<evidence type="ECO:0000313" key="3">
    <source>
        <dbReference type="Proteomes" id="UP001215598"/>
    </source>
</evidence>
<sequence length="673" mass="73894">MSTVPTILNVRRRAQGRESAKTTIKVDLPLDTPFEELAKTIQPLVDLNLPAGIASRVSLSQISPNILRRVDYFRVSPERPFNIVLTVTTGASTYDSSGPEGFKINLDEPLAKYYKDYRRHHGYAPAPQSSSESSVRNASTLAVGPAKFAFNRTLRVPDDKKRYPLPPGLGTPTGSGRRLRRQSSRLYQDAWRLHNGIPPLAFPLFQREALWMSIKGSDCAIKLSVGGINAITGGKRDEKPPHGVQDYVVGGLKQLWVDGIATKPGVVRQFVAMKLGYGYTIEEQLSSTTDGGIQIDVFPSLTAQVAFSRLPKWMEMELDRSPRQLTIDVDEKIVMAIRKLPPMETLRDMVRFSTAEPVLAVLYRDAGEPEPGPGIFVKTLTGEIYTILGLEPFDTIYDLKLRVIEEDKKGGLSPANLRLIFSAKQLEDGRTLADYGIQPGDTIHFVLRLFSGDPDAVERMGIAAGGKIEQKIYVDIHSPVIYDEENPSRVFIHTVSTAAWEAITGVVCPVTSITPKLYKAYNYPWFALYEEDVPAIRSSGAGVFKKLRSIGRLVDTPRPSIPSGDVIDPQSPPDCPRHPARKATCVARPCAHPACSECHAESLGSKCKVCAQKVAVFIGFKKRVPGGNGGGGSEGNWVEDEAQINSVRKGSLRVVTLMLKEDSVTGLHGARLH</sequence>
<dbReference type="EMBL" id="JARKIB010000045">
    <property type="protein sequence ID" value="KAJ7756989.1"/>
    <property type="molecule type" value="Genomic_DNA"/>
</dbReference>
<dbReference type="InterPro" id="IPR050158">
    <property type="entry name" value="Ubiquitin_ubiquitin-like"/>
</dbReference>
<gene>
    <name evidence="2" type="ORF">B0H16DRAFT_1721456</name>
</gene>
<dbReference type="InterPro" id="IPR029071">
    <property type="entry name" value="Ubiquitin-like_domsf"/>
</dbReference>
<evidence type="ECO:0000259" key="1">
    <source>
        <dbReference type="PROSITE" id="PS50053"/>
    </source>
</evidence>
<dbReference type="Proteomes" id="UP001215598">
    <property type="component" value="Unassembled WGS sequence"/>
</dbReference>
<organism evidence="2 3">
    <name type="scientific">Mycena metata</name>
    <dbReference type="NCBI Taxonomy" id="1033252"/>
    <lineage>
        <taxon>Eukaryota</taxon>
        <taxon>Fungi</taxon>
        <taxon>Dikarya</taxon>
        <taxon>Basidiomycota</taxon>
        <taxon>Agaricomycotina</taxon>
        <taxon>Agaricomycetes</taxon>
        <taxon>Agaricomycetidae</taxon>
        <taxon>Agaricales</taxon>
        <taxon>Marasmiineae</taxon>
        <taxon>Mycenaceae</taxon>
        <taxon>Mycena</taxon>
    </lineage>
</organism>
<keyword evidence="3" id="KW-1185">Reference proteome</keyword>
<protein>
    <recommendedName>
        <fullName evidence="1">Ubiquitin-like domain-containing protein</fullName>
    </recommendedName>
</protein>
<dbReference type="SUPFAM" id="SSF54236">
    <property type="entry name" value="Ubiquitin-like"/>
    <property type="match status" value="1"/>
</dbReference>
<name>A0AAD7J7V0_9AGAR</name>
<proteinExistence type="predicted"/>
<dbReference type="AlphaFoldDB" id="A0AAD7J7V0"/>
<feature type="domain" description="Ubiquitin-like" evidence="1">
    <location>
        <begin position="375"/>
        <end position="452"/>
    </location>
</feature>
<dbReference type="Gene3D" id="3.10.20.90">
    <property type="entry name" value="Phosphatidylinositol 3-kinase Catalytic Subunit, Chain A, domain 1"/>
    <property type="match status" value="1"/>
</dbReference>
<reference evidence="2" key="1">
    <citation type="submission" date="2023-03" db="EMBL/GenBank/DDBJ databases">
        <title>Massive genome expansion in bonnet fungi (Mycena s.s.) driven by repeated elements and novel gene families across ecological guilds.</title>
        <authorList>
            <consortium name="Lawrence Berkeley National Laboratory"/>
            <person name="Harder C.B."/>
            <person name="Miyauchi S."/>
            <person name="Viragh M."/>
            <person name="Kuo A."/>
            <person name="Thoen E."/>
            <person name="Andreopoulos B."/>
            <person name="Lu D."/>
            <person name="Skrede I."/>
            <person name="Drula E."/>
            <person name="Henrissat B."/>
            <person name="Morin E."/>
            <person name="Kohler A."/>
            <person name="Barry K."/>
            <person name="LaButti K."/>
            <person name="Morin E."/>
            <person name="Salamov A."/>
            <person name="Lipzen A."/>
            <person name="Mereny Z."/>
            <person name="Hegedus B."/>
            <person name="Baldrian P."/>
            <person name="Stursova M."/>
            <person name="Weitz H."/>
            <person name="Taylor A."/>
            <person name="Grigoriev I.V."/>
            <person name="Nagy L.G."/>
            <person name="Martin F."/>
            <person name="Kauserud H."/>
        </authorList>
    </citation>
    <scope>NUCLEOTIDE SEQUENCE</scope>
    <source>
        <strain evidence="2">CBHHK182m</strain>
    </source>
</reference>
<evidence type="ECO:0000313" key="2">
    <source>
        <dbReference type="EMBL" id="KAJ7756989.1"/>
    </source>
</evidence>
<dbReference type="InterPro" id="IPR000626">
    <property type="entry name" value="Ubiquitin-like_dom"/>
</dbReference>
<comment type="caution">
    <text evidence="2">The sequence shown here is derived from an EMBL/GenBank/DDBJ whole genome shotgun (WGS) entry which is preliminary data.</text>
</comment>
<accession>A0AAD7J7V0</accession>
<dbReference type="PANTHER" id="PTHR10666">
    <property type="entry name" value="UBIQUITIN"/>
    <property type="match status" value="1"/>
</dbReference>
<dbReference type="PROSITE" id="PS50053">
    <property type="entry name" value="UBIQUITIN_2"/>
    <property type="match status" value="1"/>
</dbReference>
<dbReference type="Pfam" id="PF00240">
    <property type="entry name" value="ubiquitin"/>
    <property type="match status" value="1"/>
</dbReference>
<dbReference type="SMART" id="SM00213">
    <property type="entry name" value="UBQ"/>
    <property type="match status" value="1"/>
</dbReference>